<dbReference type="EMBL" id="CAJNOK010000481">
    <property type="protein sequence ID" value="CAF0756438.1"/>
    <property type="molecule type" value="Genomic_DNA"/>
</dbReference>
<proteinExistence type="inferred from homology"/>
<evidence type="ECO:0000256" key="2">
    <source>
        <dbReference type="ARBA" id="ARBA00012417"/>
    </source>
</evidence>
<protein>
    <recommendedName>
        <fullName evidence="4">DNA-directed primase/polymerase protein</fullName>
        <ecNumber evidence="6">2.7.7.102</ecNumber>
        <ecNumber evidence="2">2.7.7.7</ecNumber>
    </recommendedName>
</protein>
<evidence type="ECO:0000256" key="4">
    <source>
        <dbReference type="ARBA" id="ARBA00026139"/>
    </source>
</evidence>
<dbReference type="PANTHER" id="PTHR31399:SF0">
    <property type="entry name" value="DNA-DIRECTED PRIMASE_POLYMERASE PROTEIN"/>
    <property type="match status" value="1"/>
</dbReference>
<comment type="catalytic activity">
    <reaction evidence="5">
        <text>ssDNA + n NTP = ssDNA/pppN(pN)n-1 hybrid + (n-1) diphosphate.</text>
        <dbReference type="EC" id="2.7.7.102"/>
    </reaction>
</comment>
<name>A0A8S2CN86_9BILA</name>
<dbReference type="GO" id="GO:0005759">
    <property type="term" value="C:mitochondrial matrix"/>
    <property type="evidence" value="ECO:0007669"/>
    <property type="project" value="TreeGrafter"/>
</dbReference>
<evidence type="ECO:0000256" key="3">
    <source>
        <dbReference type="ARBA" id="ARBA00022932"/>
    </source>
</evidence>
<dbReference type="GO" id="GO:0006264">
    <property type="term" value="P:mitochondrial DNA replication"/>
    <property type="evidence" value="ECO:0007669"/>
    <property type="project" value="TreeGrafter"/>
</dbReference>
<sequence>NFVFAALQDIYDSLISHQCNDRFIAENENQTLSPQNGVLSSSLICKNLIAKLVPILSKFDQCTCCDEYSGLRYCDLSKLLVKKPDDTYSWYCDIGVYTKNRSFRLYKSSKYKKEEKFVMVDENKWKPIGNDKEDRERQIFMASLVRYTGPIKGIIPAPMTSRHEQPHPNLILSNSHIRDSCTSNTFGPSPFREIDDFIKGLISKGPCVGSIRKWTLLEQSQTLIYEIANYRYCENVGQLLPKSKPYWLSKENLNVTQSRTSLVEIIQTKKALIKEPGFLKRWLFRRYSSKQNAFTEKDFINYGPDVYAAQKTVDLSGRFRIIGQERWIKKLSKPKGSISINFDFDLECVDLSMTNIDIDGLDNYVACSELKVMYLTKCMNVDDWFLARLANEFNGRLLMLDISSCPHVGVTGLLALTRLKSLKKLRAYDLRSFEDKELATFILEDSLPNCLIEGIDYGLDIEGYLSAPEETIKTDTKLSEHEQQLETKAVQI</sequence>
<feature type="non-terminal residue" evidence="8">
    <location>
        <position position="492"/>
    </location>
</feature>
<dbReference type="SUPFAM" id="SSF52047">
    <property type="entry name" value="RNI-like"/>
    <property type="match status" value="1"/>
</dbReference>
<evidence type="ECO:0000256" key="5">
    <source>
        <dbReference type="ARBA" id="ARBA00044677"/>
    </source>
</evidence>
<dbReference type="GO" id="GO:0003887">
    <property type="term" value="F:DNA-directed DNA polymerase activity"/>
    <property type="evidence" value="ECO:0007669"/>
    <property type="project" value="UniProtKB-KW"/>
</dbReference>
<keyword evidence="3" id="KW-0808">Transferase</keyword>
<evidence type="ECO:0000313" key="8">
    <source>
        <dbReference type="EMBL" id="CAF0756438.1"/>
    </source>
</evidence>
<comment type="catalytic activity">
    <reaction evidence="7">
        <text>DNA(n) + a 2'-deoxyribonucleoside 5'-triphosphate = DNA(n+1) + diphosphate</text>
        <dbReference type="Rhea" id="RHEA:22508"/>
        <dbReference type="Rhea" id="RHEA-COMP:17339"/>
        <dbReference type="Rhea" id="RHEA-COMP:17340"/>
        <dbReference type="ChEBI" id="CHEBI:33019"/>
        <dbReference type="ChEBI" id="CHEBI:61560"/>
        <dbReference type="ChEBI" id="CHEBI:173112"/>
        <dbReference type="EC" id="2.7.7.7"/>
    </reaction>
    <physiologicalReaction direction="left-to-right" evidence="7">
        <dbReference type="Rhea" id="RHEA:22509"/>
    </physiologicalReaction>
</comment>
<dbReference type="InterPro" id="IPR044917">
    <property type="entry name" value="PRIMPOL"/>
</dbReference>
<dbReference type="Proteomes" id="UP000677228">
    <property type="component" value="Unassembled WGS sequence"/>
</dbReference>
<evidence type="ECO:0000256" key="1">
    <source>
        <dbReference type="ARBA" id="ARBA00009762"/>
    </source>
</evidence>
<keyword evidence="3" id="KW-0548">Nucleotidyltransferase</keyword>
<dbReference type="PANTHER" id="PTHR31399">
    <property type="entry name" value="DNA-DIRECTED PRIMASE / POLYMERASE PROTEIN"/>
    <property type="match status" value="1"/>
</dbReference>
<dbReference type="GO" id="GO:0009411">
    <property type="term" value="P:response to UV"/>
    <property type="evidence" value="ECO:0007669"/>
    <property type="project" value="TreeGrafter"/>
</dbReference>
<dbReference type="EC" id="2.7.7.7" evidence="2"/>
<dbReference type="GO" id="GO:0031297">
    <property type="term" value="P:replication fork processing"/>
    <property type="evidence" value="ECO:0007669"/>
    <property type="project" value="TreeGrafter"/>
</dbReference>
<dbReference type="GO" id="GO:0042276">
    <property type="term" value="P:error-prone translesion synthesis"/>
    <property type="evidence" value="ECO:0007669"/>
    <property type="project" value="InterPro"/>
</dbReference>
<comment type="caution">
    <text evidence="8">The sequence shown here is derived from an EMBL/GenBank/DDBJ whole genome shotgun (WGS) entry which is preliminary data.</text>
</comment>
<organism evidence="8 10">
    <name type="scientific">Didymodactylos carnosus</name>
    <dbReference type="NCBI Taxonomy" id="1234261"/>
    <lineage>
        <taxon>Eukaryota</taxon>
        <taxon>Metazoa</taxon>
        <taxon>Spiralia</taxon>
        <taxon>Gnathifera</taxon>
        <taxon>Rotifera</taxon>
        <taxon>Eurotatoria</taxon>
        <taxon>Bdelloidea</taxon>
        <taxon>Philodinida</taxon>
        <taxon>Philodinidae</taxon>
        <taxon>Didymodactylos</taxon>
    </lineage>
</organism>
<dbReference type="GO" id="GO:0003682">
    <property type="term" value="F:chromatin binding"/>
    <property type="evidence" value="ECO:0007669"/>
    <property type="project" value="TreeGrafter"/>
</dbReference>
<dbReference type="InterPro" id="IPR032675">
    <property type="entry name" value="LRR_dom_sf"/>
</dbReference>
<evidence type="ECO:0000256" key="6">
    <source>
        <dbReference type="ARBA" id="ARBA00044768"/>
    </source>
</evidence>
<gene>
    <name evidence="8" type="ORF">OVA965_LOCUS2308</name>
    <name evidence="9" type="ORF">TMI583_LOCUS2308</name>
</gene>
<comment type="similarity">
    <text evidence="1">Belongs to the eukaryotic-type primase small subunit family.</text>
</comment>
<dbReference type="GO" id="GO:0005634">
    <property type="term" value="C:nucleus"/>
    <property type="evidence" value="ECO:0007669"/>
    <property type="project" value="TreeGrafter"/>
</dbReference>
<dbReference type="Proteomes" id="UP000682733">
    <property type="component" value="Unassembled WGS sequence"/>
</dbReference>
<evidence type="ECO:0000256" key="7">
    <source>
        <dbReference type="ARBA" id="ARBA00047303"/>
    </source>
</evidence>
<dbReference type="AlphaFoldDB" id="A0A8S2CN86"/>
<dbReference type="EMBL" id="CAJOBA010000481">
    <property type="protein sequence ID" value="CAF3535695.1"/>
    <property type="molecule type" value="Genomic_DNA"/>
</dbReference>
<accession>A0A8S2CN86</accession>
<evidence type="ECO:0000313" key="10">
    <source>
        <dbReference type="Proteomes" id="UP000677228"/>
    </source>
</evidence>
<keyword evidence="3" id="KW-0239">DNA-directed DNA polymerase</keyword>
<evidence type="ECO:0000313" key="9">
    <source>
        <dbReference type="EMBL" id="CAF3535695.1"/>
    </source>
</evidence>
<reference evidence="8" key="1">
    <citation type="submission" date="2021-02" db="EMBL/GenBank/DDBJ databases">
        <authorList>
            <person name="Nowell W R."/>
        </authorList>
    </citation>
    <scope>NUCLEOTIDE SEQUENCE</scope>
</reference>
<dbReference type="Gene3D" id="3.80.10.10">
    <property type="entry name" value="Ribonuclease Inhibitor"/>
    <property type="match status" value="1"/>
</dbReference>
<dbReference type="EC" id="2.7.7.102" evidence="6"/>